<keyword evidence="1" id="KW-0339">Growth factor</keyword>
<feature type="domain" description="Platelet-derived growth factor (PDGF) family profile" evidence="4">
    <location>
        <begin position="271"/>
        <end position="372"/>
    </location>
</feature>
<dbReference type="InParanoid" id="A0A6P8Z415"/>
<keyword evidence="3" id="KW-0732">Signal</keyword>
<reference evidence="6" key="1">
    <citation type="submission" date="2025-08" db="UniProtKB">
        <authorList>
            <consortium name="RefSeq"/>
        </authorList>
    </citation>
    <scope>IDENTIFICATION</scope>
    <source>
        <tissue evidence="6">Total insect</tissue>
    </source>
</reference>
<organism evidence="6">
    <name type="scientific">Thrips palmi</name>
    <name type="common">Melon thrips</name>
    <dbReference type="NCBI Taxonomy" id="161013"/>
    <lineage>
        <taxon>Eukaryota</taxon>
        <taxon>Metazoa</taxon>
        <taxon>Ecdysozoa</taxon>
        <taxon>Arthropoda</taxon>
        <taxon>Hexapoda</taxon>
        <taxon>Insecta</taxon>
        <taxon>Pterygota</taxon>
        <taxon>Neoptera</taxon>
        <taxon>Paraneoptera</taxon>
        <taxon>Thysanoptera</taxon>
        <taxon>Terebrantia</taxon>
        <taxon>Thripoidea</taxon>
        <taxon>Thripidae</taxon>
        <taxon>Thrips</taxon>
    </lineage>
</organism>
<evidence type="ECO:0000259" key="4">
    <source>
        <dbReference type="PROSITE" id="PS50278"/>
    </source>
</evidence>
<dbReference type="OrthoDB" id="6370328at2759"/>
<protein>
    <submittedName>
        <fullName evidence="6">Uncharacterized protein LOC117648673</fullName>
    </submittedName>
</protein>
<dbReference type="InterPro" id="IPR029034">
    <property type="entry name" value="Cystine-knot_cytokine"/>
</dbReference>
<dbReference type="GO" id="GO:0008083">
    <property type="term" value="F:growth factor activity"/>
    <property type="evidence" value="ECO:0007669"/>
    <property type="project" value="UniProtKB-KW"/>
</dbReference>
<dbReference type="GO" id="GO:0016020">
    <property type="term" value="C:membrane"/>
    <property type="evidence" value="ECO:0007669"/>
    <property type="project" value="InterPro"/>
</dbReference>
<comment type="similarity">
    <text evidence="1">Belongs to the PDGF/VEGF growth factor family.</text>
</comment>
<dbReference type="SUPFAM" id="SSF57501">
    <property type="entry name" value="Cystine-knot cytokines"/>
    <property type="match status" value="1"/>
</dbReference>
<dbReference type="Pfam" id="PF00341">
    <property type="entry name" value="PDGF"/>
    <property type="match status" value="1"/>
</dbReference>
<dbReference type="PANTHER" id="PTHR21719">
    <property type="entry name" value="FI06402P-RELATED"/>
    <property type="match status" value="1"/>
</dbReference>
<dbReference type="Gene3D" id="2.10.90.10">
    <property type="entry name" value="Cystine-knot cytokines"/>
    <property type="match status" value="1"/>
</dbReference>
<feature type="chain" id="PRO_5028341391" evidence="3">
    <location>
        <begin position="22"/>
        <end position="519"/>
    </location>
</feature>
<dbReference type="SMART" id="SM00141">
    <property type="entry name" value="PDGF"/>
    <property type="match status" value="1"/>
</dbReference>
<feature type="compositionally biased region" description="Basic and acidic residues" evidence="2">
    <location>
        <begin position="204"/>
        <end position="213"/>
    </location>
</feature>
<dbReference type="GO" id="GO:0035099">
    <property type="term" value="P:hemocyte migration"/>
    <property type="evidence" value="ECO:0007669"/>
    <property type="project" value="TreeGrafter"/>
</dbReference>
<dbReference type="KEGG" id="tpal:117648673"/>
<accession>A0A6P8Z415</accession>
<dbReference type="InterPro" id="IPR000072">
    <property type="entry name" value="PDGF/VEGF_dom"/>
</dbReference>
<proteinExistence type="inferred from homology"/>
<feature type="region of interest" description="Disordered" evidence="2">
    <location>
        <begin position="494"/>
        <end position="519"/>
    </location>
</feature>
<dbReference type="PROSITE" id="PS50278">
    <property type="entry name" value="PDGF_2"/>
    <property type="match status" value="1"/>
</dbReference>
<feature type="region of interest" description="Disordered" evidence="2">
    <location>
        <begin position="158"/>
        <end position="213"/>
    </location>
</feature>
<evidence type="ECO:0000256" key="1">
    <source>
        <dbReference type="RuleBase" id="RU003818"/>
    </source>
</evidence>
<dbReference type="GeneID" id="117648673"/>
<sequence length="519" mass="58681">MLHASLLSVAIVAVLMSTAMTEPAHHHGYRAPHWDSGESHTAAPPRLRHHLRHHGQGAPVPAPAPPAGSSLDHLLDRLDNLETMNQLDASASYWSRADDRADRAAMEDLRRAADEYTRGDAAAEIRAAVRKRHHVPPALPALPARTAALTMAADGKRKYHHEFSDEDDDDDDDLDNDDSLADEDDKEDEEDDEEDDEDDGASEEADKVDELDVDYRRHHVSPEMSQALSDSPPMSYSEHKWNSYGTRENLQNTRRNGLKPEAQTSLRQANEATEHILKMASNGSCKVPAPVVVNVGSLYPDPSKEYIPHCTILHRCTDATGCCRSSKYTCKAKRSVRIELAFYTTRVGHRNPIVEKLAFYNETECECAPIEDTRFRINDVRASSANDAHATASSRKQRQTQTPAYIAIAPYNKPGCRCPSTYSPRDLPKPRECTCDCFDRQADCLKFKKGKEYFSMEDRLCIEKNLCKLPECEFGPFWKLSGRCPRKNEKFHHDNRRSEKFSHDTHSRPVQYSPKFYRP</sequence>
<evidence type="ECO:0000313" key="6">
    <source>
        <dbReference type="RefSeq" id="XP_034247223.1"/>
    </source>
</evidence>
<name>A0A6P8Z415_THRPL</name>
<evidence type="ECO:0000256" key="3">
    <source>
        <dbReference type="SAM" id="SignalP"/>
    </source>
</evidence>
<evidence type="ECO:0000256" key="2">
    <source>
        <dbReference type="SAM" id="MobiDB-lite"/>
    </source>
</evidence>
<dbReference type="PANTHER" id="PTHR21719:SF1">
    <property type="entry name" value="FI06402P-RELATED"/>
    <property type="match status" value="1"/>
</dbReference>
<dbReference type="AlphaFoldDB" id="A0A6P8Z415"/>
<keyword evidence="5" id="KW-1185">Reference proteome</keyword>
<dbReference type="Proteomes" id="UP000515158">
    <property type="component" value="Unplaced"/>
</dbReference>
<feature type="signal peptide" evidence="3">
    <location>
        <begin position="1"/>
        <end position="21"/>
    </location>
</feature>
<evidence type="ECO:0000313" key="5">
    <source>
        <dbReference type="Proteomes" id="UP000515158"/>
    </source>
</evidence>
<feature type="compositionally biased region" description="Acidic residues" evidence="2">
    <location>
        <begin position="164"/>
        <end position="203"/>
    </location>
</feature>
<gene>
    <name evidence="6" type="primary">LOC117648673</name>
</gene>
<feature type="compositionally biased region" description="Basic and acidic residues" evidence="2">
    <location>
        <begin position="494"/>
        <end position="507"/>
    </location>
</feature>
<dbReference type="RefSeq" id="XP_034247223.1">
    <property type="nucleotide sequence ID" value="XM_034391332.1"/>
</dbReference>